<dbReference type="GO" id="GO:0046933">
    <property type="term" value="F:proton-transporting ATP synthase activity, rotational mechanism"/>
    <property type="evidence" value="ECO:0007669"/>
    <property type="project" value="UniProtKB-UniRule"/>
</dbReference>
<dbReference type="PRINTS" id="PR00123">
    <property type="entry name" value="ATPASEA"/>
</dbReference>
<evidence type="ECO:0000256" key="2">
    <source>
        <dbReference type="ARBA" id="ARBA00006810"/>
    </source>
</evidence>
<comment type="function">
    <text evidence="11 12">Key component of the proton channel; it plays a direct role in the translocation of protons across the membrane.</text>
</comment>
<name>A0A1F6AQ69_9BACT</name>
<keyword evidence="7 11" id="KW-1133">Transmembrane helix</keyword>
<evidence type="ECO:0000256" key="12">
    <source>
        <dbReference type="RuleBase" id="RU000483"/>
    </source>
</evidence>
<keyword evidence="8 11" id="KW-0406">Ion transport</keyword>
<evidence type="ECO:0000256" key="8">
    <source>
        <dbReference type="ARBA" id="ARBA00023065"/>
    </source>
</evidence>
<dbReference type="PANTHER" id="PTHR42823">
    <property type="entry name" value="ATP SYNTHASE SUBUNIT A, CHLOROPLASTIC"/>
    <property type="match status" value="1"/>
</dbReference>
<dbReference type="Proteomes" id="UP000176609">
    <property type="component" value="Unassembled WGS sequence"/>
</dbReference>
<keyword evidence="11" id="KW-1003">Cell membrane</keyword>
<feature type="transmembrane region" description="Helical" evidence="11">
    <location>
        <begin position="80"/>
        <end position="100"/>
    </location>
</feature>
<evidence type="ECO:0000256" key="4">
    <source>
        <dbReference type="ARBA" id="ARBA00022547"/>
    </source>
</evidence>
<evidence type="ECO:0000256" key="5">
    <source>
        <dbReference type="ARBA" id="ARBA00022692"/>
    </source>
</evidence>
<feature type="transmembrane region" description="Helical" evidence="11">
    <location>
        <begin position="21"/>
        <end position="44"/>
    </location>
</feature>
<dbReference type="InterPro" id="IPR023011">
    <property type="entry name" value="ATP_synth_F0_asu_AS"/>
</dbReference>
<dbReference type="Gene3D" id="1.20.120.220">
    <property type="entry name" value="ATP synthase, F0 complex, subunit A"/>
    <property type="match status" value="1"/>
</dbReference>
<comment type="caution">
    <text evidence="13">The sequence shown here is derived from an EMBL/GenBank/DDBJ whole genome shotgun (WGS) entry which is preliminary data.</text>
</comment>
<feature type="transmembrane region" description="Helical" evidence="11">
    <location>
        <begin position="194"/>
        <end position="215"/>
    </location>
</feature>
<gene>
    <name evidence="11" type="primary">atpB</name>
    <name evidence="13" type="ORF">A2960_01420</name>
</gene>
<evidence type="ECO:0000256" key="6">
    <source>
        <dbReference type="ARBA" id="ARBA00022781"/>
    </source>
</evidence>
<organism evidence="13 14">
    <name type="scientific">Candidatus Gottesmanbacteria bacterium RIFCSPLOWO2_01_FULL_39_12b</name>
    <dbReference type="NCBI Taxonomy" id="1798388"/>
    <lineage>
        <taxon>Bacteria</taxon>
        <taxon>Candidatus Gottesmaniibacteriota</taxon>
    </lineage>
</organism>
<sequence length="253" mass="27656">MPQPHISLSAEKIGSLFGIPITNSILMTWMTMLFLTVFSLMAVAKISLVPSNIQSMAEVIIDGLYNIFKSVVGEHYIKSFFPLLATIFLFIAVANWGGLLPGVGTIGFHREVITEVVEAKSEFIPLFRGATADLNTTLALAIIAVLSIQYFGVRSLGGGYFKKFFNFSDPIMFGVGLLEIVSEISRVISFAFRLFGNIFAGEVLLTVIAFLMPLIAPLPFLGLELFVGFIQALVFSMLTAVFLNMATVSHDSH</sequence>
<dbReference type="NCBIfam" id="TIGR01131">
    <property type="entry name" value="ATP_synt_6_or_A"/>
    <property type="match status" value="1"/>
</dbReference>
<comment type="similarity">
    <text evidence="2 11 12">Belongs to the ATPase A chain family.</text>
</comment>
<dbReference type="HAMAP" id="MF_01393">
    <property type="entry name" value="ATP_synth_a_bact"/>
    <property type="match status" value="1"/>
</dbReference>
<accession>A0A1F6AQ69</accession>
<dbReference type="Pfam" id="PF00119">
    <property type="entry name" value="ATP-synt_A"/>
    <property type="match status" value="1"/>
</dbReference>
<dbReference type="EMBL" id="MFJR01000007">
    <property type="protein sequence ID" value="OGG26808.1"/>
    <property type="molecule type" value="Genomic_DNA"/>
</dbReference>
<dbReference type="PANTHER" id="PTHR42823:SF3">
    <property type="entry name" value="ATP SYNTHASE SUBUNIT A, CHLOROPLASTIC"/>
    <property type="match status" value="1"/>
</dbReference>
<evidence type="ECO:0000256" key="7">
    <source>
        <dbReference type="ARBA" id="ARBA00022989"/>
    </source>
</evidence>
<keyword evidence="9 11" id="KW-0472">Membrane</keyword>
<reference evidence="13 14" key="1">
    <citation type="journal article" date="2016" name="Nat. Commun.">
        <title>Thousands of microbial genomes shed light on interconnected biogeochemical processes in an aquifer system.</title>
        <authorList>
            <person name="Anantharaman K."/>
            <person name="Brown C.T."/>
            <person name="Hug L.A."/>
            <person name="Sharon I."/>
            <person name="Castelle C.J."/>
            <person name="Probst A.J."/>
            <person name="Thomas B.C."/>
            <person name="Singh A."/>
            <person name="Wilkins M.J."/>
            <person name="Karaoz U."/>
            <person name="Brodie E.L."/>
            <person name="Williams K.H."/>
            <person name="Hubbard S.S."/>
            <person name="Banfield J.F."/>
        </authorList>
    </citation>
    <scope>NUCLEOTIDE SEQUENCE [LARGE SCALE GENOMIC DNA]</scope>
</reference>
<keyword evidence="4 11" id="KW-0138">CF(0)</keyword>
<dbReference type="GO" id="GO:0042777">
    <property type="term" value="P:proton motive force-driven plasma membrane ATP synthesis"/>
    <property type="evidence" value="ECO:0007669"/>
    <property type="project" value="TreeGrafter"/>
</dbReference>
<evidence type="ECO:0000256" key="1">
    <source>
        <dbReference type="ARBA" id="ARBA00004141"/>
    </source>
</evidence>
<comment type="subcellular location">
    <subcellularLocation>
        <location evidence="11 12">Cell membrane</location>
        <topology evidence="11 12">Multi-pass membrane protein</topology>
    </subcellularLocation>
    <subcellularLocation>
        <location evidence="1">Membrane</location>
        <topology evidence="1">Multi-pass membrane protein</topology>
    </subcellularLocation>
</comment>
<dbReference type="InterPro" id="IPR000568">
    <property type="entry name" value="ATP_synth_F0_asu"/>
</dbReference>
<keyword evidence="10 11" id="KW-0066">ATP synthesis</keyword>
<keyword evidence="5 11" id="KW-0812">Transmembrane</keyword>
<dbReference type="InterPro" id="IPR035908">
    <property type="entry name" value="F0_ATP_A_sf"/>
</dbReference>
<dbReference type="GO" id="GO:0005886">
    <property type="term" value="C:plasma membrane"/>
    <property type="evidence" value="ECO:0007669"/>
    <property type="project" value="UniProtKB-SubCell"/>
</dbReference>
<evidence type="ECO:0000256" key="9">
    <source>
        <dbReference type="ARBA" id="ARBA00023136"/>
    </source>
</evidence>
<dbReference type="GO" id="GO:0045259">
    <property type="term" value="C:proton-transporting ATP synthase complex"/>
    <property type="evidence" value="ECO:0007669"/>
    <property type="project" value="UniProtKB-KW"/>
</dbReference>
<feature type="transmembrane region" description="Helical" evidence="11">
    <location>
        <begin position="221"/>
        <end position="243"/>
    </location>
</feature>
<keyword evidence="6 11" id="KW-0375">Hydrogen ion transport</keyword>
<evidence type="ECO:0000313" key="14">
    <source>
        <dbReference type="Proteomes" id="UP000176609"/>
    </source>
</evidence>
<protein>
    <recommendedName>
        <fullName evidence="11 12">ATP synthase subunit a</fullName>
    </recommendedName>
    <alternativeName>
        <fullName evidence="11">ATP synthase F0 sector subunit a</fullName>
    </alternativeName>
    <alternativeName>
        <fullName evidence="11">F-ATPase subunit 6</fullName>
    </alternativeName>
</protein>
<dbReference type="InterPro" id="IPR045082">
    <property type="entry name" value="ATP_syn_F0_a_bact/chloroplast"/>
</dbReference>
<evidence type="ECO:0000313" key="13">
    <source>
        <dbReference type="EMBL" id="OGG26808.1"/>
    </source>
</evidence>
<evidence type="ECO:0000256" key="3">
    <source>
        <dbReference type="ARBA" id="ARBA00022448"/>
    </source>
</evidence>
<dbReference type="PROSITE" id="PS00449">
    <property type="entry name" value="ATPASE_A"/>
    <property type="match status" value="1"/>
</dbReference>
<proteinExistence type="inferred from homology"/>
<keyword evidence="3 11" id="KW-0813">Transport</keyword>
<dbReference type="AlphaFoldDB" id="A0A1F6AQ69"/>
<evidence type="ECO:0000256" key="10">
    <source>
        <dbReference type="ARBA" id="ARBA00023310"/>
    </source>
</evidence>
<feature type="transmembrane region" description="Helical" evidence="11">
    <location>
        <begin position="134"/>
        <end position="152"/>
    </location>
</feature>
<dbReference type="CDD" id="cd00310">
    <property type="entry name" value="ATP-synt_Fo_a_6"/>
    <property type="match status" value="1"/>
</dbReference>
<dbReference type="SUPFAM" id="SSF81336">
    <property type="entry name" value="F1F0 ATP synthase subunit A"/>
    <property type="match status" value="1"/>
</dbReference>
<evidence type="ECO:0000256" key="11">
    <source>
        <dbReference type="HAMAP-Rule" id="MF_01393"/>
    </source>
</evidence>